<feature type="compositionally biased region" description="Low complexity" evidence="1">
    <location>
        <begin position="1"/>
        <end position="15"/>
    </location>
</feature>
<proteinExistence type="predicted"/>
<feature type="region of interest" description="Disordered" evidence="1">
    <location>
        <begin position="1"/>
        <end position="25"/>
    </location>
</feature>
<keyword evidence="3" id="KW-1185">Reference proteome</keyword>
<evidence type="ECO:0000313" key="3">
    <source>
        <dbReference type="Proteomes" id="UP001432222"/>
    </source>
</evidence>
<dbReference type="Proteomes" id="UP001432222">
    <property type="component" value="Chromosome"/>
</dbReference>
<dbReference type="RefSeq" id="WP_328958664.1">
    <property type="nucleotide sequence ID" value="NZ_CP108110.1"/>
</dbReference>
<accession>A0ABZ1UAI5</accession>
<protein>
    <submittedName>
        <fullName evidence="2">Uncharacterized protein</fullName>
    </submittedName>
</protein>
<evidence type="ECO:0000313" key="2">
    <source>
        <dbReference type="EMBL" id="WUQ88113.1"/>
    </source>
</evidence>
<dbReference type="EMBL" id="CP108110">
    <property type="protein sequence ID" value="WUQ88113.1"/>
    <property type="molecule type" value="Genomic_DNA"/>
</dbReference>
<organism evidence="2 3">
    <name type="scientific">Kitasatospora purpeofusca</name>
    <dbReference type="NCBI Taxonomy" id="67352"/>
    <lineage>
        <taxon>Bacteria</taxon>
        <taxon>Bacillati</taxon>
        <taxon>Actinomycetota</taxon>
        <taxon>Actinomycetes</taxon>
        <taxon>Kitasatosporales</taxon>
        <taxon>Streptomycetaceae</taxon>
        <taxon>Kitasatospora</taxon>
    </lineage>
</organism>
<name>A0ABZ1UAI5_9ACTN</name>
<sequence>MARGNAADPDADGNAIVAASDDDLDTGQGDTYYASRHTGATARYIIAATGGNPFRL</sequence>
<evidence type="ECO:0000256" key="1">
    <source>
        <dbReference type="SAM" id="MobiDB-lite"/>
    </source>
</evidence>
<reference evidence="2" key="1">
    <citation type="submission" date="2022-10" db="EMBL/GenBank/DDBJ databases">
        <title>The complete genomes of actinobacterial strains from the NBC collection.</title>
        <authorList>
            <person name="Joergensen T.S."/>
            <person name="Alvarez Arevalo M."/>
            <person name="Sterndorff E.B."/>
            <person name="Faurdal D."/>
            <person name="Vuksanovic O."/>
            <person name="Mourched A.-S."/>
            <person name="Charusanti P."/>
            <person name="Shaw S."/>
            <person name="Blin K."/>
            <person name="Weber T."/>
        </authorList>
    </citation>
    <scope>NUCLEOTIDE SEQUENCE</scope>
    <source>
        <strain evidence="2">NBC_00222</strain>
    </source>
</reference>
<gene>
    <name evidence="2" type="ORF">OHA16_37080</name>
</gene>